<feature type="transmembrane region" description="Helical" evidence="6">
    <location>
        <begin position="350"/>
        <end position="370"/>
    </location>
</feature>
<keyword evidence="4 6" id="KW-1133">Transmembrane helix</keyword>
<dbReference type="SUPFAM" id="SSF103473">
    <property type="entry name" value="MFS general substrate transporter"/>
    <property type="match status" value="1"/>
</dbReference>
<keyword evidence="9" id="KW-1185">Reference proteome</keyword>
<keyword evidence="5 6" id="KW-0472">Membrane</keyword>
<feature type="transmembrane region" description="Helical" evidence="6">
    <location>
        <begin position="90"/>
        <end position="111"/>
    </location>
</feature>
<comment type="subcellular location">
    <subcellularLocation>
        <location evidence="1">Cell membrane</location>
        <topology evidence="1">Multi-pass membrane protein</topology>
    </subcellularLocation>
</comment>
<accession>A0A1H0KV48</accession>
<feature type="transmembrane region" description="Helical" evidence="6">
    <location>
        <begin position="309"/>
        <end position="329"/>
    </location>
</feature>
<evidence type="ECO:0000256" key="6">
    <source>
        <dbReference type="SAM" id="Phobius"/>
    </source>
</evidence>
<name>A0A1H0KV48_9HYPH</name>
<dbReference type="GO" id="GO:0022857">
    <property type="term" value="F:transmembrane transporter activity"/>
    <property type="evidence" value="ECO:0007669"/>
    <property type="project" value="InterPro"/>
</dbReference>
<gene>
    <name evidence="8" type="ORF">SAMN05192530_108157</name>
</gene>
<dbReference type="GO" id="GO:0005886">
    <property type="term" value="C:plasma membrane"/>
    <property type="evidence" value="ECO:0007669"/>
    <property type="project" value="UniProtKB-SubCell"/>
</dbReference>
<dbReference type="Pfam" id="PF07690">
    <property type="entry name" value="MFS_1"/>
    <property type="match status" value="1"/>
</dbReference>
<dbReference type="AlphaFoldDB" id="A0A1H0KV48"/>
<feature type="transmembrane region" description="Helical" evidence="6">
    <location>
        <begin position="21"/>
        <end position="45"/>
    </location>
</feature>
<proteinExistence type="predicted"/>
<dbReference type="PANTHER" id="PTHR43124:SF8">
    <property type="entry name" value="INNER MEMBRANE TRANSPORT PROTEIN YDHP"/>
    <property type="match status" value="1"/>
</dbReference>
<dbReference type="InterPro" id="IPR036259">
    <property type="entry name" value="MFS_trans_sf"/>
</dbReference>
<sequence length="403" mass="41361">MISVSIDEPVGPDTASTGRGGGWAIAALSLGSFVIGTGEFGIMGLLPEVARDLGATIPQAGLLITGYALGVVFGAPLLAVLTSRMERRRVLLALAAIIVVGNLACTLSPTYGLLMAARLFTALAHGTFFGVGAVLAAEVARPGRQAQAISLMFVGMTLANVVGVPLGTLVGQAFGWRTLFGVVTALALLQALALALTVPRSVPRADVGFRDEVRVLLRRPVLVAMSISVLASTSLFAVYTYITPLLTDVTHVAPADVPALLLVFGVGMTVGNILGGRAADRFLLVALMGLFLGIVAVLLALWLLADAPAATLVLLFVWGALVFGVVAPMQMRIVQVAAGARNLASTLNQSAFNLGNALGAWAGAGLIGAGAGFRDLPLAGALFAALALVAVLWSRRLDRTAHA</sequence>
<dbReference type="InterPro" id="IPR050189">
    <property type="entry name" value="MFS_Efflux_Transporters"/>
</dbReference>
<dbReference type="Proteomes" id="UP000198793">
    <property type="component" value="Unassembled WGS sequence"/>
</dbReference>
<feature type="transmembrane region" description="Helical" evidence="6">
    <location>
        <begin position="149"/>
        <end position="170"/>
    </location>
</feature>
<evidence type="ECO:0000256" key="4">
    <source>
        <dbReference type="ARBA" id="ARBA00022989"/>
    </source>
</evidence>
<dbReference type="STRING" id="1166073.SAMN05192530_108157"/>
<dbReference type="EMBL" id="FNIT01000008">
    <property type="protein sequence ID" value="SDO59661.1"/>
    <property type="molecule type" value="Genomic_DNA"/>
</dbReference>
<organism evidence="8 9">
    <name type="scientific">Aureimonas jatrophae</name>
    <dbReference type="NCBI Taxonomy" id="1166073"/>
    <lineage>
        <taxon>Bacteria</taxon>
        <taxon>Pseudomonadati</taxon>
        <taxon>Pseudomonadota</taxon>
        <taxon>Alphaproteobacteria</taxon>
        <taxon>Hyphomicrobiales</taxon>
        <taxon>Aurantimonadaceae</taxon>
        <taxon>Aureimonas</taxon>
    </lineage>
</organism>
<dbReference type="PANTHER" id="PTHR43124">
    <property type="entry name" value="PURINE EFFLUX PUMP PBUE"/>
    <property type="match status" value="1"/>
</dbReference>
<reference evidence="8 9" key="1">
    <citation type="submission" date="2016-10" db="EMBL/GenBank/DDBJ databases">
        <authorList>
            <person name="de Groot N.N."/>
        </authorList>
    </citation>
    <scope>NUCLEOTIDE SEQUENCE [LARGE SCALE GENOMIC DNA]</scope>
    <source>
        <strain evidence="9">L7-484,KACC 16230,DSM 25025</strain>
    </source>
</reference>
<keyword evidence="3 6" id="KW-0812">Transmembrane</keyword>
<evidence type="ECO:0000256" key="1">
    <source>
        <dbReference type="ARBA" id="ARBA00004651"/>
    </source>
</evidence>
<feature type="domain" description="Major facilitator superfamily (MFS) profile" evidence="7">
    <location>
        <begin position="24"/>
        <end position="402"/>
    </location>
</feature>
<feature type="transmembrane region" description="Helical" evidence="6">
    <location>
        <begin position="376"/>
        <end position="393"/>
    </location>
</feature>
<evidence type="ECO:0000259" key="7">
    <source>
        <dbReference type="PROSITE" id="PS50850"/>
    </source>
</evidence>
<protein>
    <submittedName>
        <fullName evidence="8">MFS transporter, DHA1 family, inner membrane transport protein</fullName>
    </submittedName>
</protein>
<evidence type="ECO:0000313" key="8">
    <source>
        <dbReference type="EMBL" id="SDO59661.1"/>
    </source>
</evidence>
<keyword evidence="2" id="KW-1003">Cell membrane</keyword>
<feature type="transmembrane region" description="Helical" evidence="6">
    <location>
        <begin position="117"/>
        <end position="137"/>
    </location>
</feature>
<dbReference type="Gene3D" id="1.20.1250.20">
    <property type="entry name" value="MFS general substrate transporter like domains"/>
    <property type="match status" value="2"/>
</dbReference>
<feature type="transmembrane region" description="Helical" evidence="6">
    <location>
        <begin position="257"/>
        <end position="275"/>
    </location>
</feature>
<evidence type="ECO:0000256" key="5">
    <source>
        <dbReference type="ARBA" id="ARBA00023136"/>
    </source>
</evidence>
<dbReference type="OrthoDB" id="9788453at2"/>
<dbReference type="PROSITE" id="PS50850">
    <property type="entry name" value="MFS"/>
    <property type="match status" value="1"/>
</dbReference>
<feature type="transmembrane region" description="Helical" evidence="6">
    <location>
        <begin position="176"/>
        <end position="199"/>
    </location>
</feature>
<dbReference type="InterPro" id="IPR020846">
    <property type="entry name" value="MFS_dom"/>
</dbReference>
<feature type="transmembrane region" description="Helical" evidence="6">
    <location>
        <begin position="282"/>
        <end position="303"/>
    </location>
</feature>
<feature type="transmembrane region" description="Helical" evidence="6">
    <location>
        <begin position="220"/>
        <end position="242"/>
    </location>
</feature>
<dbReference type="InterPro" id="IPR011701">
    <property type="entry name" value="MFS"/>
</dbReference>
<evidence type="ECO:0000313" key="9">
    <source>
        <dbReference type="Proteomes" id="UP000198793"/>
    </source>
</evidence>
<dbReference type="RefSeq" id="WP_090675664.1">
    <property type="nucleotide sequence ID" value="NZ_FNIT01000008.1"/>
</dbReference>
<feature type="transmembrane region" description="Helical" evidence="6">
    <location>
        <begin position="57"/>
        <end position="78"/>
    </location>
</feature>
<dbReference type="CDD" id="cd17324">
    <property type="entry name" value="MFS_NepI_like"/>
    <property type="match status" value="1"/>
</dbReference>
<evidence type="ECO:0000256" key="3">
    <source>
        <dbReference type="ARBA" id="ARBA00022692"/>
    </source>
</evidence>
<evidence type="ECO:0000256" key="2">
    <source>
        <dbReference type="ARBA" id="ARBA00022475"/>
    </source>
</evidence>